<dbReference type="GO" id="GO:0005524">
    <property type="term" value="F:ATP binding"/>
    <property type="evidence" value="ECO:0007669"/>
    <property type="project" value="UniProtKB-KW"/>
</dbReference>
<dbReference type="Gene3D" id="3.40.50.300">
    <property type="entry name" value="P-loop containing nucleotide triphosphate hydrolases"/>
    <property type="match status" value="1"/>
</dbReference>
<sequence>MTILRVNQISKTYRAQQKNIQALNAVSLSIGKKEFVSVIGPSGCGKSTLLNIIAGIERPDQGDILYMDQSVTGKTGLFGYMPQNDVLMPWRTVLDNVILGLELKGVPKGEARQNAEHYLESFGLIGFQHKYPGSLSGGMRQRANFLRTVLPEHPLLLLDEPFGKLDAITRRHMQKWLMKRWEELQVPVLLITHDIDEALFLSDRIYMMSSRPGSIKKMITVPFDRPRNSEIEYSLTFMELKREITGLLL</sequence>
<evidence type="ECO:0000313" key="5">
    <source>
        <dbReference type="EMBL" id="TCT19372.1"/>
    </source>
</evidence>
<organism evidence="5 6">
    <name type="scientific">Melghiribacillus thermohalophilus</name>
    <dbReference type="NCBI Taxonomy" id="1324956"/>
    <lineage>
        <taxon>Bacteria</taxon>
        <taxon>Bacillati</taxon>
        <taxon>Bacillota</taxon>
        <taxon>Bacilli</taxon>
        <taxon>Bacillales</taxon>
        <taxon>Bacillaceae</taxon>
        <taxon>Melghiribacillus</taxon>
    </lineage>
</organism>
<dbReference type="EMBL" id="SMAN01000018">
    <property type="protein sequence ID" value="TCT19372.1"/>
    <property type="molecule type" value="Genomic_DNA"/>
</dbReference>
<proteinExistence type="predicted"/>
<comment type="caution">
    <text evidence="5">The sequence shown here is derived from an EMBL/GenBank/DDBJ whole genome shotgun (WGS) entry which is preliminary data.</text>
</comment>
<feature type="domain" description="ABC transporter" evidence="4">
    <location>
        <begin position="4"/>
        <end position="235"/>
    </location>
</feature>
<evidence type="ECO:0000256" key="1">
    <source>
        <dbReference type="ARBA" id="ARBA00022448"/>
    </source>
</evidence>
<keyword evidence="2" id="KW-0547">Nucleotide-binding</keyword>
<dbReference type="InterPro" id="IPR003593">
    <property type="entry name" value="AAA+_ATPase"/>
</dbReference>
<keyword evidence="1" id="KW-0813">Transport</keyword>
<dbReference type="SMART" id="SM00382">
    <property type="entry name" value="AAA"/>
    <property type="match status" value="1"/>
</dbReference>
<dbReference type="InterPro" id="IPR017871">
    <property type="entry name" value="ABC_transporter-like_CS"/>
</dbReference>
<reference evidence="5 6" key="1">
    <citation type="submission" date="2019-03" db="EMBL/GenBank/DDBJ databases">
        <title>Genomic Encyclopedia of Type Strains, Phase IV (KMG-IV): sequencing the most valuable type-strain genomes for metagenomic binning, comparative biology and taxonomic classification.</title>
        <authorList>
            <person name="Goeker M."/>
        </authorList>
    </citation>
    <scope>NUCLEOTIDE SEQUENCE [LARGE SCALE GENOMIC DNA]</scope>
    <source>
        <strain evidence="5 6">DSM 25894</strain>
    </source>
</reference>
<dbReference type="OrthoDB" id="9802264at2"/>
<gene>
    <name evidence="5" type="ORF">EDD68_11857</name>
</gene>
<dbReference type="CDD" id="cd03293">
    <property type="entry name" value="ABC_NrtD_SsuB_transporters"/>
    <property type="match status" value="1"/>
</dbReference>
<dbReference type="Proteomes" id="UP000294650">
    <property type="component" value="Unassembled WGS sequence"/>
</dbReference>
<dbReference type="InterPro" id="IPR003439">
    <property type="entry name" value="ABC_transporter-like_ATP-bd"/>
</dbReference>
<dbReference type="PANTHER" id="PTHR42788:SF2">
    <property type="entry name" value="ABC TRANSPORTER ATP-BINDING PROTEIN"/>
    <property type="match status" value="1"/>
</dbReference>
<dbReference type="InterPro" id="IPR027417">
    <property type="entry name" value="P-loop_NTPase"/>
</dbReference>
<keyword evidence="6" id="KW-1185">Reference proteome</keyword>
<dbReference type="Pfam" id="PF00005">
    <property type="entry name" value="ABC_tran"/>
    <property type="match status" value="1"/>
</dbReference>
<dbReference type="AlphaFoldDB" id="A0A4V2V106"/>
<protein>
    <submittedName>
        <fullName evidence="5">ABC-type nitrate/sulfonate/bicarbonate transport system ATPase subunit</fullName>
    </submittedName>
</protein>
<evidence type="ECO:0000256" key="2">
    <source>
        <dbReference type="ARBA" id="ARBA00022741"/>
    </source>
</evidence>
<evidence type="ECO:0000259" key="4">
    <source>
        <dbReference type="PROSITE" id="PS50893"/>
    </source>
</evidence>
<dbReference type="InterPro" id="IPR050166">
    <property type="entry name" value="ABC_transporter_ATP-bind"/>
</dbReference>
<dbReference type="PANTHER" id="PTHR42788">
    <property type="entry name" value="TAURINE IMPORT ATP-BINDING PROTEIN-RELATED"/>
    <property type="match status" value="1"/>
</dbReference>
<dbReference type="PROSITE" id="PS50893">
    <property type="entry name" value="ABC_TRANSPORTER_2"/>
    <property type="match status" value="1"/>
</dbReference>
<dbReference type="GO" id="GO:0016887">
    <property type="term" value="F:ATP hydrolysis activity"/>
    <property type="evidence" value="ECO:0007669"/>
    <property type="project" value="InterPro"/>
</dbReference>
<name>A0A4V2V106_9BACI</name>
<evidence type="ECO:0000256" key="3">
    <source>
        <dbReference type="ARBA" id="ARBA00022840"/>
    </source>
</evidence>
<dbReference type="SUPFAM" id="SSF52540">
    <property type="entry name" value="P-loop containing nucleoside triphosphate hydrolases"/>
    <property type="match status" value="1"/>
</dbReference>
<dbReference type="RefSeq" id="WP_132372474.1">
    <property type="nucleotide sequence ID" value="NZ_SMAN01000018.1"/>
</dbReference>
<accession>A0A4V2V106</accession>
<dbReference type="PROSITE" id="PS00211">
    <property type="entry name" value="ABC_TRANSPORTER_1"/>
    <property type="match status" value="1"/>
</dbReference>
<evidence type="ECO:0000313" key="6">
    <source>
        <dbReference type="Proteomes" id="UP000294650"/>
    </source>
</evidence>
<keyword evidence="3" id="KW-0067">ATP-binding</keyword>